<name>A0AA38X1W1_9EURO</name>
<evidence type="ECO:0000256" key="2">
    <source>
        <dbReference type="ARBA" id="ARBA00012438"/>
    </source>
</evidence>
<comment type="catalytic activity">
    <reaction evidence="1">
        <text>ATP + protein L-histidine = ADP + protein N-phospho-L-histidine.</text>
        <dbReference type="EC" id="2.7.13.3"/>
    </reaction>
</comment>
<dbReference type="GO" id="GO:0009927">
    <property type="term" value="F:histidine phosphotransfer kinase activity"/>
    <property type="evidence" value="ECO:0007669"/>
    <property type="project" value="TreeGrafter"/>
</dbReference>
<dbReference type="PROSITE" id="PS50109">
    <property type="entry name" value="HIS_KIN"/>
    <property type="match status" value="1"/>
</dbReference>
<feature type="compositionally biased region" description="Polar residues" evidence="6">
    <location>
        <begin position="63"/>
        <end position="72"/>
    </location>
</feature>
<feature type="domain" description="Response regulatory" evidence="8">
    <location>
        <begin position="424"/>
        <end position="545"/>
    </location>
</feature>
<dbReference type="InterPro" id="IPR036890">
    <property type="entry name" value="HATPase_C_sf"/>
</dbReference>
<comment type="caution">
    <text evidence="9">The sequence shown here is derived from an EMBL/GenBank/DDBJ whole genome shotgun (WGS) entry which is preliminary data.</text>
</comment>
<dbReference type="SMART" id="SM00387">
    <property type="entry name" value="HATPase_c"/>
    <property type="match status" value="1"/>
</dbReference>
<dbReference type="Pfam" id="PF02518">
    <property type="entry name" value="HATPase_c"/>
    <property type="match status" value="1"/>
</dbReference>
<keyword evidence="10" id="KW-1185">Reference proteome</keyword>
<dbReference type="GO" id="GO:0000155">
    <property type="term" value="F:phosphorelay sensor kinase activity"/>
    <property type="evidence" value="ECO:0007669"/>
    <property type="project" value="TreeGrafter"/>
</dbReference>
<feature type="modified residue" description="4-aspartylphosphate" evidence="5">
    <location>
        <position position="475"/>
    </location>
</feature>
<evidence type="ECO:0000256" key="3">
    <source>
        <dbReference type="ARBA" id="ARBA00022679"/>
    </source>
</evidence>
<organism evidence="9 10">
    <name type="scientific">Cladophialophora chaetospira</name>
    <dbReference type="NCBI Taxonomy" id="386627"/>
    <lineage>
        <taxon>Eukaryota</taxon>
        <taxon>Fungi</taxon>
        <taxon>Dikarya</taxon>
        <taxon>Ascomycota</taxon>
        <taxon>Pezizomycotina</taxon>
        <taxon>Eurotiomycetes</taxon>
        <taxon>Chaetothyriomycetidae</taxon>
        <taxon>Chaetothyriales</taxon>
        <taxon>Herpotrichiellaceae</taxon>
        <taxon>Cladophialophora</taxon>
    </lineage>
</organism>
<protein>
    <recommendedName>
        <fullName evidence="2">histidine kinase</fullName>
        <ecNumber evidence="2">2.7.13.3</ecNumber>
    </recommendedName>
</protein>
<dbReference type="PROSITE" id="PS50110">
    <property type="entry name" value="RESPONSE_REGULATORY"/>
    <property type="match status" value="1"/>
</dbReference>
<dbReference type="AlphaFoldDB" id="A0AA38X1W1"/>
<gene>
    <name evidence="9" type="ORF">H2200_009940</name>
</gene>
<dbReference type="SMART" id="SM00448">
    <property type="entry name" value="REC"/>
    <property type="match status" value="1"/>
</dbReference>
<dbReference type="InterPro" id="IPR005467">
    <property type="entry name" value="His_kinase_dom"/>
</dbReference>
<dbReference type="Gene3D" id="3.40.50.2300">
    <property type="match status" value="1"/>
</dbReference>
<feature type="domain" description="Histidine kinase" evidence="7">
    <location>
        <begin position="111"/>
        <end position="222"/>
    </location>
</feature>
<dbReference type="GO" id="GO:0005886">
    <property type="term" value="C:plasma membrane"/>
    <property type="evidence" value="ECO:0007669"/>
    <property type="project" value="TreeGrafter"/>
</dbReference>
<dbReference type="SUPFAM" id="SSF52172">
    <property type="entry name" value="CheY-like"/>
    <property type="match status" value="1"/>
</dbReference>
<evidence type="ECO:0000256" key="4">
    <source>
        <dbReference type="ARBA" id="ARBA00022777"/>
    </source>
</evidence>
<evidence type="ECO:0000259" key="7">
    <source>
        <dbReference type="PROSITE" id="PS50109"/>
    </source>
</evidence>
<dbReference type="Gene3D" id="3.30.565.10">
    <property type="entry name" value="Histidine kinase-like ATPase, C-terminal domain"/>
    <property type="match status" value="1"/>
</dbReference>
<dbReference type="InterPro" id="IPR001789">
    <property type="entry name" value="Sig_transdc_resp-reg_receiver"/>
</dbReference>
<evidence type="ECO:0000256" key="1">
    <source>
        <dbReference type="ARBA" id="ARBA00000085"/>
    </source>
</evidence>
<keyword evidence="5" id="KW-0597">Phosphoprotein</keyword>
<evidence type="ECO:0000313" key="10">
    <source>
        <dbReference type="Proteomes" id="UP001172673"/>
    </source>
</evidence>
<dbReference type="Proteomes" id="UP001172673">
    <property type="component" value="Unassembled WGS sequence"/>
</dbReference>
<evidence type="ECO:0000259" key="8">
    <source>
        <dbReference type="PROSITE" id="PS50110"/>
    </source>
</evidence>
<dbReference type="EC" id="2.7.13.3" evidence="2"/>
<dbReference type="PRINTS" id="PR00344">
    <property type="entry name" value="BCTRLSENSOR"/>
</dbReference>
<keyword evidence="3" id="KW-0808">Transferase</keyword>
<proteinExistence type="predicted"/>
<accession>A0AA38X1W1</accession>
<sequence>MEHVLLYSKINSQRKKSLSASGPDFTATTPSSGEIDTPATFDLCTMVEETVESSVFAHRHSTDTASSTNTTISSRQPSQPSPDPSSRGPLVLVVIEARTSWKIRSEIGNWRRILLNLLGNALKYTSSGLITVTLARGKRDATTLNSSEMVELVVTDTGRGMSQTYLQNHLYTPFTQENNLSPGVGLGLSIVRSLVDILNGSVHISSEQGVGTTVTLRLPALVLEEPAETQKEVYLERKGQKVYFLGPKSNLRPPRQEVVVNAFKDQVKNWLGVDVIDANDLSSIGAGTLVILEDDIPWLIAAQDNNISNSEIPANSCLLVLGMATSTEILAKAQPRRKVQTLSVPFGPRKLAKAMKACFDLVITRNGETNTGLAGADTTVNQSSIPSHPIEPLQDLTLSASEPASSHLPTNTTAVSKPVSLNHNLLLVDDNAINLKLLVTFASKLGCTFTAVSNGREALEAYQTSRERFNYVLMDLSMPIMDGFAATSAIRSFERAQGLTSTVVMALSGLGSQKDRQEAANCGMDLFLTKPVSLKRLQQILTPRTGSSSTYSGS</sequence>
<feature type="region of interest" description="Disordered" evidence="6">
    <location>
        <begin position="59"/>
        <end position="88"/>
    </location>
</feature>
<dbReference type="PANTHER" id="PTHR43047:SF72">
    <property type="entry name" value="OSMOSENSING HISTIDINE PROTEIN KINASE SLN1"/>
    <property type="match status" value="1"/>
</dbReference>
<dbReference type="PANTHER" id="PTHR43047">
    <property type="entry name" value="TWO-COMPONENT HISTIDINE PROTEIN KINASE"/>
    <property type="match status" value="1"/>
</dbReference>
<dbReference type="SUPFAM" id="SSF55874">
    <property type="entry name" value="ATPase domain of HSP90 chaperone/DNA topoisomerase II/histidine kinase"/>
    <property type="match status" value="1"/>
</dbReference>
<dbReference type="EMBL" id="JAPDRK010000016">
    <property type="protein sequence ID" value="KAJ9605283.1"/>
    <property type="molecule type" value="Genomic_DNA"/>
</dbReference>
<dbReference type="InterPro" id="IPR003594">
    <property type="entry name" value="HATPase_dom"/>
</dbReference>
<keyword evidence="4" id="KW-0418">Kinase</keyword>
<dbReference type="CDD" id="cd17546">
    <property type="entry name" value="REC_hyHK_CKI1_RcsC-like"/>
    <property type="match status" value="1"/>
</dbReference>
<reference evidence="9" key="1">
    <citation type="submission" date="2022-10" db="EMBL/GenBank/DDBJ databases">
        <title>Culturing micro-colonial fungi from biological soil crusts in the Mojave desert and describing Neophaeococcomyces mojavensis, and introducing the new genera and species Taxawa tesnikishii.</title>
        <authorList>
            <person name="Kurbessoian T."/>
            <person name="Stajich J.E."/>
        </authorList>
    </citation>
    <scope>NUCLEOTIDE SEQUENCE</scope>
    <source>
        <strain evidence="9">TK_41</strain>
    </source>
</reference>
<evidence type="ECO:0000313" key="9">
    <source>
        <dbReference type="EMBL" id="KAJ9605283.1"/>
    </source>
</evidence>
<evidence type="ECO:0000256" key="6">
    <source>
        <dbReference type="SAM" id="MobiDB-lite"/>
    </source>
</evidence>
<dbReference type="InterPro" id="IPR004358">
    <property type="entry name" value="Sig_transdc_His_kin-like_C"/>
</dbReference>
<dbReference type="Pfam" id="PF00072">
    <property type="entry name" value="Response_reg"/>
    <property type="match status" value="1"/>
</dbReference>
<dbReference type="InterPro" id="IPR011006">
    <property type="entry name" value="CheY-like_superfamily"/>
</dbReference>
<evidence type="ECO:0000256" key="5">
    <source>
        <dbReference type="PROSITE-ProRule" id="PRU00169"/>
    </source>
</evidence>